<dbReference type="GeneID" id="8237495"/>
<protein>
    <recommendedName>
        <fullName evidence="1">Nose resistant-to-fluoxetine protein N-terminal domain-containing protein</fullName>
    </recommendedName>
</protein>
<accession>E0VHR6</accession>
<dbReference type="KEGG" id="phu:Phum_PHUM210560"/>
<name>E0VHR6_PEDHC</name>
<dbReference type="RefSeq" id="XP_002425577.1">
    <property type="nucleotide sequence ID" value="XM_002425532.1"/>
</dbReference>
<keyword evidence="4" id="KW-1185">Reference proteome</keyword>
<dbReference type="AlphaFoldDB" id="E0VHR6"/>
<dbReference type="SMART" id="SM00703">
    <property type="entry name" value="NRF"/>
    <property type="match status" value="1"/>
</dbReference>
<dbReference type="EnsemblMetazoa" id="PHUM210560-RA">
    <property type="protein sequence ID" value="PHUM210560-PA"/>
    <property type="gene ID" value="PHUM210560"/>
</dbReference>
<dbReference type="Pfam" id="PF20146">
    <property type="entry name" value="NRF"/>
    <property type="match status" value="1"/>
</dbReference>
<dbReference type="PANTHER" id="PTHR11161:SF71">
    <property type="entry name" value="NOSE RESISTANT-TO-FLUOXETINE PROTEIN N-TERMINAL DOMAIN-CONTAINING PROTEIN"/>
    <property type="match status" value="1"/>
</dbReference>
<evidence type="ECO:0000313" key="3">
    <source>
        <dbReference type="EnsemblMetazoa" id="PHUM210560-PA"/>
    </source>
</evidence>
<reference evidence="2" key="2">
    <citation type="submission" date="2007-04" db="EMBL/GenBank/DDBJ databases">
        <title>The genome of the human body louse.</title>
        <authorList>
            <consortium name="The Human Body Louse Genome Consortium"/>
            <person name="Kirkness E."/>
            <person name="Walenz B."/>
            <person name="Hass B."/>
            <person name="Bruggner R."/>
            <person name="Strausberg R."/>
        </authorList>
    </citation>
    <scope>NUCLEOTIDE SEQUENCE</scope>
    <source>
        <strain evidence="2">USDA</strain>
    </source>
</reference>
<dbReference type="VEuPathDB" id="VectorBase:PHUM210560"/>
<evidence type="ECO:0000313" key="4">
    <source>
        <dbReference type="Proteomes" id="UP000009046"/>
    </source>
</evidence>
<dbReference type="EMBL" id="AAZO01002429">
    <property type="status" value="NOT_ANNOTATED_CDS"/>
    <property type="molecule type" value="Genomic_DNA"/>
</dbReference>
<reference evidence="3" key="3">
    <citation type="submission" date="2020-05" db="UniProtKB">
        <authorList>
            <consortium name="EnsemblMetazoa"/>
        </authorList>
    </citation>
    <scope>IDENTIFICATION</scope>
    <source>
        <strain evidence="3">USDA</strain>
    </source>
</reference>
<dbReference type="PANTHER" id="PTHR11161">
    <property type="entry name" value="O-ACYLTRANSFERASE"/>
    <property type="match status" value="1"/>
</dbReference>
<gene>
    <name evidence="3" type="primary">8237495</name>
    <name evidence="2" type="ORF">Phum_PHUM210560</name>
</gene>
<sequence>MNDIIFLVLDASTKVPDGILAGNTFQLGHFDECISVGVTLPDENRKLKGQYCLAEIEYSPKGEIDVSIDRNSNDIDLFNTSVWSHIKSFNLDRTKTRRDEIYWAICVPDSCTPEDVKISMEEALKKTNGKNSMDIDVRVKVNDKFCQVGTDKFDFSWIRIPQLVMG</sequence>
<evidence type="ECO:0000313" key="2">
    <source>
        <dbReference type="EMBL" id="EEB12839.1"/>
    </source>
</evidence>
<dbReference type="HOGENOM" id="CLU_1688838_0_0_1"/>
<dbReference type="InParanoid" id="E0VHR6"/>
<dbReference type="Proteomes" id="UP000009046">
    <property type="component" value="Unassembled WGS sequence"/>
</dbReference>
<dbReference type="InterPro" id="IPR052728">
    <property type="entry name" value="O2_lipid_transport_reg"/>
</dbReference>
<reference evidence="2" key="1">
    <citation type="submission" date="2007-04" db="EMBL/GenBank/DDBJ databases">
        <title>Annotation of Pediculus humanus corporis strain USDA.</title>
        <authorList>
            <person name="Kirkness E."/>
            <person name="Hannick L."/>
            <person name="Hass B."/>
            <person name="Bruggner R."/>
            <person name="Lawson D."/>
            <person name="Bidwell S."/>
            <person name="Joardar V."/>
            <person name="Caler E."/>
            <person name="Walenz B."/>
            <person name="Inman J."/>
            <person name="Schobel S."/>
            <person name="Galinsky K."/>
            <person name="Amedeo P."/>
            <person name="Strausberg R."/>
        </authorList>
    </citation>
    <scope>NUCLEOTIDE SEQUENCE</scope>
    <source>
        <strain evidence="2">USDA</strain>
    </source>
</reference>
<organism>
    <name type="scientific">Pediculus humanus subsp. corporis</name>
    <name type="common">Body louse</name>
    <dbReference type="NCBI Taxonomy" id="121224"/>
    <lineage>
        <taxon>Eukaryota</taxon>
        <taxon>Metazoa</taxon>
        <taxon>Ecdysozoa</taxon>
        <taxon>Arthropoda</taxon>
        <taxon>Hexapoda</taxon>
        <taxon>Insecta</taxon>
        <taxon>Pterygota</taxon>
        <taxon>Neoptera</taxon>
        <taxon>Paraneoptera</taxon>
        <taxon>Psocodea</taxon>
        <taxon>Troctomorpha</taxon>
        <taxon>Phthiraptera</taxon>
        <taxon>Anoplura</taxon>
        <taxon>Pediculidae</taxon>
        <taxon>Pediculus</taxon>
    </lineage>
</organism>
<feature type="domain" description="Nose resistant-to-fluoxetine protein N-terminal" evidence="1">
    <location>
        <begin position="2"/>
        <end position="148"/>
    </location>
</feature>
<proteinExistence type="predicted"/>
<evidence type="ECO:0000259" key="1">
    <source>
        <dbReference type="SMART" id="SM00703"/>
    </source>
</evidence>
<dbReference type="OMA" id="FSWIRIP"/>
<dbReference type="InterPro" id="IPR006621">
    <property type="entry name" value="Nose-resist-to-fluoxetine_N"/>
</dbReference>
<dbReference type="OrthoDB" id="6631233at2759"/>
<dbReference type="CTD" id="8237495"/>
<dbReference type="EMBL" id="DS235171">
    <property type="protein sequence ID" value="EEB12839.1"/>
    <property type="molecule type" value="Genomic_DNA"/>
</dbReference>